<sequence length="113" mass="12356">MARLNYLELPVGDVPRLKQFYGSAFGWQFADFGPTYAATTTGDVDLGLEGDAENGVAKMLPVIEVESLEEARDRVVAAGGTVTVPIFGFPGGRRFHFRDPQGHELGVWTPERD</sequence>
<reference evidence="2 3" key="1">
    <citation type="submission" date="2020-02" db="EMBL/GenBank/DDBJ databases">
        <authorList>
            <person name="Zheng R.K."/>
            <person name="Sun C.M."/>
        </authorList>
    </citation>
    <scope>NUCLEOTIDE SEQUENCE [LARGE SCALE GENOMIC DNA]</scope>
    <source>
        <strain evidence="3">zrk23</strain>
    </source>
</reference>
<dbReference type="CDD" id="cd07247">
    <property type="entry name" value="SgaA_N_like"/>
    <property type="match status" value="1"/>
</dbReference>
<dbReference type="InterPro" id="IPR004360">
    <property type="entry name" value="Glyas_Fos-R_dOase_dom"/>
</dbReference>
<gene>
    <name evidence="2" type="ORF">G5C33_11550</name>
</gene>
<keyword evidence="3" id="KW-1185">Reference proteome</keyword>
<dbReference type="Proteomes" id="UP000501568">
    <property type="component" value="Chromosome"/>
</dbReference>
<organism evidence="2 3">
    <name type="scientific">Stakelama tenebrarum</name>
    <dbReference type="NCBI Taxonomy" id="2711215"/>
    <lineage>
        <taxon>Bacteria</taxon>
        <taxon>Pseudomonadati</taxon>
        <taxon>Pseudomonadota</taxon>
        <taxon>Alphaproteobacteria</taxon>
        <taxon>Sphingomonadales</taxon>
        <taxon>Sphingomonadaceae</taxon>
        <taxon>Stakelama</taxon>
    </lineage>
</organism>
<dbReference type="RefSeq" id="WP_165327355.1">
    <property type="nucleotide sequence ID" value="NZ_CP049109.1"/>
</dbReference>
<feature type="domain" description="VOC" evidence="1">
    <location>
        <begin position="3"/>
        <end position="110"/>
    </location>
</feature>
<name>A0A6G6Y6K3_9SPHN</name>
<dbReference type="AlphaFoldDB" id="A0A6G6Y6K3"/>
<proteinExistence type="predicted"/>
<dbReference type="PANTHER" id="PTHR33993:SF1">
    <property type="entry name" value="GLYOXALASE FAMILY PROTEIN"/>
    <property type="match status" value="1"/>
</dbReference>
<dbReference type="InterPro" id="IPR052164">
    <property type="entry name" value="Anthracycline_SecMetBiosynth"/>
</dbReference>
<evidence type="ECO:0000313" key="2">
    <source>
        <dbReference type="EMBL" id="QIG80348.1"/>
    </source>
</evidence>
<accession>A0A6G6Y6K3</accession>
<dbReference type="SUPFAM" id="SSF54593">
    <property type="entry name" value="Glyoxalase/Bleomycin resistance protein/Dihydroxybiphenyl dioxygenase"/>
    <property type="match status" value="1"/>
</dbReference>
<dbReference type="EMBL" id="CP049109">
    <property type="protein sequence ID" value="QIG80348.1"/>
    <property type="molecule type" value="Genomic_DNA"/>
</dbReference>
<dbReference type="Gene3D" id="3.10.180.10">
    <property type="entry name" value="2,3-Dihydroxybiphenyl 1,2-Dioxygenase, domain 1"/>
    <property type="match status" value="1"/>
</dbReference>
<evidence type="ECO:0000259" key="1">
    <source>
        <dbReference type="PROSITE" id="PS51819"/>
    </source>
</evidence>
<protein>
    <submittedName>
        <fullName evidence="2">VOC family protein</fullName>
    </submittedName>
</protein>
<dbReference type="InterPro" id="IPR037523">
    <property type="entry name" value="VOC_core"/>
</dbReference>
<dbReference type="InterPro" id="IPR029068">
    <property type="entry name" value="Glyas_Bleomycin-R_OHBP_Dase"/>
</dbReference>
<dbReference type="PANTHER" id="PTHR33993">
    <property type="entry name" value="GLYOXALASE-RELATED"/>
    <property type="match status" value="1"/>
</dbReference>
<evidence type="ECO:0000313" key="3">
    <source>
        <dbReference type="Proteomes" id="UP000501568"/>
    </source>
</evidence>
<dbReference type="KEGG" id="spzr:G5C33_11550"/>
<dbReference type="PROSITE" id="PS51819">
    <property type="entry name" value="VOC"/>
    <property type="match status" value="1"/>
</dbReference>
<dbReference type="Pfam" id="PF00903">
    <property type="entry name" value="Glyoxalase"/>
    <property type="match status" value="1"/>
</dbReference>